<dbReference type="EMBL" id="UXAU01000020">
    <property type="protein sequence ID" value="VDC24720.1"/>
    <property type="molecule type" value="Genomic_DNA"/>
</dbReference>
<evidence type="ECO:0000313" key="1">
    <source>
        <dbReference type="EMBL" id="VDC24720.1"/>
    </source>
</evidence>
<sequence>MHTRKNILIVWQGLTGAHIYSLIPLRHRHAAGSRIELLATLLSFVAKSANTQTLGDAIRSAARGDVFPTPEVLLAQNAHGPSVHVTAREHQVVAFYLGGDGHSMETVASQLGITVDMVKKHLGSVRRKYLATGVSVPTRLSLRHQLLQDGWLIEAGQPLLGSRFDEALERQPGEKIRQLRRDFIALNGELFP</sequence>
<proteinExistence type="predicted"/>
<reference evidence="1 2" key="1">
    <citation type="submission" date="2018-11" db="EMBL/GenBank/DDBJ databases">
        <authorList>
            <person name="Criscuolo A."/>
        </authorList>
    </citation>
    <scope>NUCLEOTIDE SEQUENCE [LARGE SCALE GENOMIC DNA]</scope>
    <source>
        <strain evidence="1">AT11b</strain>
    </source>
</reference>
<dbReference type="Proteomes" id="UP000280861">
    <property type="component" value="Unassembled WGS sequence"/>
</dbReference>
<accession>A0A3P5X079</accession>
<name>A0A3P5X079_9MICC</name>
<dbReference type="GO" id="GO:0003677">
    <property type="term" value="F:DNA binding"/>
    <property type="evidence" value="ECO:0007669"/>
    <property type="project" value="InterPro"/>
</dbReference>
<organism evidence="1 2">
    <name type="scientific">Arthrobacter ulcerisalmonis</name>
    <dbReference type="NCBI Taxonomy" id="2483813"/>
    <lineage>
        <taxon>Bacteria</taxon>
        <taxon>Bacillati</taxon>
        <taxon>Actinomycetota</taxon>
        <taxon>Actinomycetes</taxon>
        <taxon>Micrococcales</taxon>
        <taxon>Micrococcaceae</taxon>
        <taxon>Arthrobacter</taxon>
    </lineage>
</organism>
<dbReference type="AlphaFoldDB" id="A0A3P5X079"/>
<evidence type="ECO:0000313" key="2">
    <source>
        <dbReference type="Proteomes" id="UP000280861"/>
    </source>
</evidence>
<gene>
    <name evidence="1" type="ORF">PSET11_01426</name>
</gene>
<dbReference type="GO" id="GO:0006355">
    <property type="term" value="P:regulation of DNA-templated transcription"/>
    <property type="evidence" value="ECO:0007669"/>
    <property type="project" value="InterPro"/>
</dbReference>
<keyword evidence="2" id="KW-1185">Reference proteome</keyword>
<dbReference type="InterPro" id="IPR016032">
    <property type="entry name" value="Sig_transdc_resp-reg_C-effctor"/>
</dbReference>
<protein>
    <submittedName>
        <fullName evidence="1">Uncharacterized protein</fullName>
    </submittedName>
</protein>
<dbReference type="Gene3D" id="3.40.50.2300">
    <property type="match status" value="1"/>
</dbReference>
<dbReference type="SUPFAM" id="SSF46894">
    <property type="entry name" value="C-terminal effector domain of the bipartite response regulators"/>
    <property type="match status" value="1"/>
</dbReference>